<comment type="caution">
    <text evidence="1">The sequence shown here is derived from an EMBL/GenBank/DDBJ whole genome shotgun (WGS) entry which is preliminary data.</text>
</comment>
<evidence type="ECO:0000313" key="1">
    <source>
        <dbReference type="EMBL" id="MXO70409.1"/>
    </source>
</evidence>
<reference evidence="1 2" key="1">
    <citation type="submission" date="2019-12" db="EMBL/GenBank/DDBJ databases">
        <title>Genomic-based taxomic classification of the family Erythrobacteraceae.</title>
        <authorList>
            <person name="Xu L."/>
        </authorList>
    </citation>
    <scope>NUCLEOTIDE SEQUENCE [LARGE SCALE GENOMIC DNA]</scope>
    <source>
        <strain evidence="1 2">M0322</strain>
    </source>
</reference>
<accession>A0A844YS71</accession>
<protein>
    <recommendedName>
        <fullName evidence="3">DUF3606 domain-containing protein</fullName>
    </recommendedName>
</protein>
<organism evidence="1 2">
    <name type="scientific">Alteraurantiacibacter buctensis</name>
    <dbReference type="NCBI Taxonomy" id="1503981"/>
    <lineage>
        <taxon>Bacteria</taxon>
        <taxon>Pseudomonadati</taxon>
        <taxon>Pseudomonadota</taxon>
        <taxon>Alphaproteobacteria</taxon>
        <taxon>Sphingomonadales</taxon>
        <taxon>Erythrobacteraceae</taxon>
        <taxon>Alteraurantiacibacter</taxon>
    </lineage>
</organism>
<dbReference type="EMBL" id="WTYV01000001">
    <property type="protein sequence ID" value="MXO70409.1"/>
    <property type="molecule type" value="Genomic_DNA"/>
</dbReference>
<name>A0A844YS71_9SPHN</name>
<sequence>MTEEELRHFAARNGLTANQARRVIEEHGADQGAWGEAARNLIHFLKSPS</sequence>
<dbReference type="OrthoDB" id="8085378at2"/>
<proteinExistence type="predicted"/>
<gene>
    <name evidence="1" type="ORF">GRI99_02035</name>
</gene>
<dbReference type="AlphaFoldDB" id="A0A844YS71"/>
<dbReference type="Proteomes" id="UP000466966">
    <property type="component" value="Unassembled WGS sequence"/>
</dbReference>
<evidence type="ECO:0000313" key="2">
    <source>
        <dbReference type="Proteomes" id="UP000466966"/>
    </source>
</evidence>
<keyword evidence="2" id="KW-1185">Reference proteome</keyword>
<dbReference type="RefSeq" id="WP_160770331.1">
    <property type="nucleotide sequence ID" value="NZ_WTYV01000001.1"/>
</dbReference>
<evidence type="ECO:0008006" key="3">
    <source>
        <dbReference type="Google" id="ProtNLM"/>
    </source>
</evidence>